<dbReference type="Gene3D" id="3.40.630.30">
    <property type="match status" value="1"/>
</dbReference>
<dbReference type="InterPro" id="IPR016181">
    <property type="entry name" value="Acyl_CoA_acyltransferase"/>
</dbReference>
<sequence length="308" mass="36158">MSRHYPIKYLTNKEIDQQKWDRCIAGAKNGVIYGYSYYLNQMAIHWDGLVFGDYDAVMPLTWNKKYGIAYLYQPFLAAQLGVFGNDLSSDLLRSFFDAVPSRFRHWDIYLNHHNLLPVENYPLYIRKNFVLPLNQSYEQLYNAYRENTQRNIKKSKQFGCRAIKDIEADRVIELAVAQMRHYTKESTDNIERFKMLYDQLHQRKQAICYGILSAKDILIASCIFFFSHNRAYYILVGNHPDGRTLGASHALIDAFIQDHAGRDLLLDFEGSDVRNLAFFYSSFGAVEENYSALRLNRLPFYLRWAKKE</sequence>
<evidence type="ECO:0000259" key="1">
    <source>
        <dbReference type="Pfam" id="PF13480"/>
    </source>
</evidence>
<gene>
    <name evidence="2" type="ORF">LZZ85_15945</name>
</gene>
<keyword evidence="3" id="KW-1185">Reference proteome</keyword>
<feature type="domain" description="BioF2-like acetyltransferase" evidence="1">
    <location>
        <begin position="144"/>
        <end position="264"/>
    </location>
</feature>
<dbReference type="RefSeq" id="WP_237873953.1">
    <property type="nucleotide sequence ID" value="NZ_JAKLTR010000010.1"/>
</dbReference>
<dbReference type="InterPro" id="IPR038740">
    <property type="entry name" value="BioF2-like_GNAT_dom"/>
</dbReference>
<protein>
    <submittedName>
        <fullName evidence="2">GNAT family N-acetyltransferase</fullName>
    </submittedName>
</protein>
<name>A0ABS9KU33_9BACT</name>
<evidence type="ECO:0000313" key="2">
    <source>
        <dbReference type="EMBL" id="MCG2615793.1"/>
    </source>
</evidence>
<evidence type="ECO:0000313" key="3">
    <source>
        <dbReference type="Proteomes" id="UP001165367"/>
    </source>
</evidence>
<accession>A0ABS9KU33</accession>
<reference evidence="2" key="1">
    <citation type="submission" date="2022-01" db="EMBL/GenBank/DDBJ databases">
        <authorList>
            <person name="Jo J.-H."/>
            <person name="Im W.-T."/>
        </authorList>
    </citation>
    <scope>NUCLEOTIDE SEQUENCE</scope>
    <source>
        <strain evidence="2">NA20</strain>
    </source>
</reference>
<dbReference type="SUPFAM" id="SSF55729">
    <property type="entry name" value="Acyl-CoA N-acyltransferases (Nat)"/>
    <property type="match status" value="1"/>
</dbReference>
<comment type="caution">
    <text evidence="2">The sequence shown here is derived from an EMBL/GenBank/DDBJ whole genome shotgun (WGS) entry which is preliminary data.</text>
</comment>
<dbReference type="EMBL" id="JAKLTR010000010">
    <property type="protein sequence ID" value="MCG2615793.1"/>
    <property type="molecule type" value="Genomic_DNA"/>
</dbReference>
<organism evidence="2 3">
    <name type="scientific">Terrimonas ginsenosidimutans</name>
    <dbReference type="NCBI Taxonomy" id="2908004"/>
    <lineage>
        <taxon>Bacteria</taxon>
        <taxon>Pseudomonadati</taxon>
        <taxon>Bacteroidota</taxon>
        <taxon>Chitinophagia</taxon>
        <taxon>Chitinophagales</taxon>
        <taxon>Chitinophagaceae</taxon>
        <taxon>Terrimonas</taxon>
    </lineage>
</organism>
<proteinExistence type="predicted"/>
<dbReference type="Pfam" id="PF13480">
    <property type="entry name" value="Acetyltransf_6"/>
    <property type="match status" value="1"/>
</dbReference>
<dbReference type="Proteomes" id="UP001165367">
    <property type="component" value="Unassembled WGS sequence"/>
</dbReference>